<protein>
    <submittedName>
        <fullName evidence="1">Uncharacterized protein</fullName>
    </submittedName>
</protein>
<evidence type="ECO:0000313" key="1">
    <source>
        <dbReference type="EMBL" id="ROI46713.1"/>
    </source>
</evidence>
<dbReference type="AlphaFoldDB" id="A0A3N0XJM9"/>
<evidence type="ECO:0000313" key="2">
    <source>
        <dbReference type="Proteomes" id="UP000281406"/>
    </source>
</evidence>
<dbReference type="Proteomes" id="UP000281406">
    <property type="component" value="Unassembled WGS sequence"/>
</dbReference>
<reference evidence="1 2" key="1">
    <citation type="submission" date="2018-10" db="EMBL/GenBank/DDBJ databases">
        <title>Genome assembly for a Yunnan-Guizhou Plateau 3E fish, Anabarilius grahami (Regan), and its evolutionary and genetic applications.</title>
        <authorList>
            <person name="Jiang W."/>
        </authorList>
    </citation>
    <scope>NUCLEOTIDE SEQUENCE [LARGE SCALE GENOMIC DNA]</scope>
    <source>
        <strain evidence="1">AG-KIZ</strain>
        <tissue evidence="1">Muscle</tissue>
    </source>
</reference>
<accession>A0A3N0XJM9</accession>
<keyword evidence="2" id="KW-1185">Reference proteome</keyword>
<proteinExistence type="predicted"/>
<dbReference type="EMBL" id="RJVU01071502">
    <property type="protein sequence ID" value="ROI46713.1"/>
    <property type="molecule type" value="Genomic_DNA"/>
</dbReference>
<comment type="caution">
    <text evidence="1">The sequence shown here is derived from an EMBL/GenBank/DDBJ whole genome shotgun (WGS) entry which is preliminary data.</text>
</comment>
<name>A0A3N0XJM9_ANAGA</name>
<gene>
    <name evidence="1" type="ORF">DPX16_7831</name>
</gene>
<organism evidence="1 2">
    <name type="scientific">Anabarilius grahami</name>
    <name type="common">Kanglang fish</name>
    <name type="synonym">Barilius grahami</name>
    <dbReference type="NCBI Taxonomy" id="495550"/>
    <lineage>
        <taxon>Eukaryota</taxon>
        <taxon>Metazoa</taxon>
        <taxon>Chordata</taxon>
        <taxon>Craniata</taxon>
        <taxon>Vertebrata</taxon>
        <taxon>Euteleostomi</taxon>
        <taxon>Actinopterygii</taxon>
        <taxon>Neopterygii</taxon>
        <taxon>Teleostei</taxon>
        <taxon>Ostariophysi</taxon>
        <taxon>Cypriniformes</taxon>
        <taxon>Xenocyprididae</taxon>
        <taxon>Xenocypridinae</taxon>
        <taxon>Xenocypridinae incertae sedis</taxon>
        <taxon>Anabarilius</taxon>
    </lineage>
</organism>
<sequence>MEDVNITRECCGSSGISVLRCCRVFVDGWLVTPHALPPFLLSINARKKESNKGPFEWKEMAELNYAKFKNQPNNNKYCCSDEIALSHRTKLGHGVTLKCKGRPVMTGVTARFTFQRSVLEVFSGRQGSV</sequence>